<keyword evidence="1" id="KW-0805">Transcription regulation</keyword>
<dbReference type="SUPFAM" id="SSF47413">
    <property type="entry name" value="lambda repressor-like DNA-binding domains"/>
    <property type="match status" value="1"/>
</dbReference>
<feature type="domain" description="HTH lacI-type" evidence="4">
    <location>
        <begin position="2"/>
        <end position="56"/>
    </location>
</feature>
<dbReference type="OrthoDB" id="3180992at2"/>
<dbReference type="EMBL" id="LAYY01000013">
    <property type="protein sequence ID" value="KKK37697.1"/>
    <property type="molecule type" value="Genomic_DNA"/>
</dbReference>
<dbReference type="Pfam" id="PF00356">
    <property type="entry name" value="LacI"/>
    <property type="match status" value="1"/>
</dbReference>
<name>A0A0M2SXI2_9BACI</name>
<dbReference type="PATRIC" id="fig|1408103.3.peg.2828"/>
<sequence length="331" mass="36592">MLTIKEIADMANVSRTTVSRVLNDSGYVSIKARERVLKVIEETGYVPSQHAKSLRTKKSKVIGVVIPKLGTETSGRLVNGMNEVFSQYGYQILLTSSNLAPQKEIEYLSLLKSRQVDGIILTATNVSDQLIAGIRQLRMPFVAVGQNIPGVSNVVYDDLNAAKIMTRLLIERGRKNIAFIGVPESDQAVGVLRKQGFLDSMKEHCLNIRKEWIIESDFSISSGYSAMERIMERVVGGVIPDGVFCVTDRIAIGAIQHLKETGLKVPQQISITGIGASDLSKYVEPPLTTMDYENEKAGQEAAKILLAQIERNEDFQKTVILNGRLIRRDSL</sequence>
<dbReference type="AlphaFoldDB" id="A0A0M2SXI2"/>
<evidence type="ECO:0000313" key="7">
    <source>
        <dbReference type="Proteomes" id="UP000034166"/>
    </source>
</evidence>
<dbReference type="PANTHER" id="PTHR30146:SF146">
    <property type="entry name" value="HTH-TYPE TRANSCRIPTIONAL REGULATOR TRER"/>
    <property type="match status" value="1"/>
</dbReference>
<keyword evidence="2 6" id="KW-0238">DNA-binding</keyword>
<dbReference type="InterPro" id="IPR028082">
    <property type="entry name" value="Peripla_BP_I"/>
</dbReference>
<dbReference type="Pfam" id="PF13377">
    <property type="entry name" value="Peripla_BP_3"/>
    <property type="match status" value="1"/>
</dbReference>
<gene>
    <name evidence="6" type="ORF">WQ57_12550</name>
</gene>
<evidence type="ECO:0000259" key="4">
    <source>
        <dbReference type="PROSITE" id="PS50932"/>
    </source>
</evidence>
<dbReference type="InterPro" id="IPR010982">
    <property type="entry name" value="Lambda_DNA-bd_dom_sf"/>
</dbReference>
<dbReference type="SMART" id="SM00354">
    <property type="entry name" value="HTH_LACI"/>
    <property type="match status" value="1"/>
</dbReference>
<dbReference type="GO" id="GO:0000976">
    <property type="term" value="F:transcription cis-regulatory region binding"/>
    <property type="evidence" value="ECO:0007669"/>
    <property type="project" value="TreeGrafter"/>
</dbReference>
<organism evidence="6 7">
    <name type="scientific">Mesobacillus campisalis</name>
    <dbReference type="NCBI Taxonomy" id="1408103"/>
    <lineage>
        <taxon>Bacteria</taxon>
        <taxon>Bacillati</taxon>
        <taxon>Bacillota</taxon>
        <taxon>Bacilli</taxon>
        <taxon>Bacillales</taxon>
        <taxon>Bacillaceae</taxon>
        <taxon>Mesobacillus</taxon>
    </lineage>
</organism>
<reference evidence="6 7" key="1">
    <citation type="submission" date="2015-04" db="EMBL/GenBank/DDBJ databases">
        <title>Taxonomic description and genome sequence of Bacillus campisalis sp. nov., a novel member of the genus Bacillus isolated from solar saltern.</title>
        <authorList>
            <person name="Mathan Kumar R."/>
            <person name="Kaur G."/>
            <person name="Kumar A."/>
            <person name="Singh N.K."/>
            <person name="Kaur N."/>
            <person name="Kumar N."/>
            <person name="Mayilraj S."/>
        </authorList>
    </citation>
    <scope>NUCLEOTIDE SEQUENCE [LARGE SCALE GENOMIC DNA]</scope>
    <source>
        <strain evidence="6 7">SA2-6</strain>
    </source>
</reference>
<dbReference type="PANTHER" id="PTHR30146">
    <property type="entry name" value="LACI-RELATED TRANSCRIPTIONAL REPRESSOR"/>
    <property type="match status" value="1"/>
</dbReference>
<evidence type="ECO:0000256" key="2">
    <source>
        <dbReference type="ARBA" id="ARBA00023125"/>
    </source>
</evidence>
<evidence type="ECO:0000256" key="1">
    <source>
        <dbReference type="ARBA" id="ARBA00023015"/>
    </source>
</evidence>
<keyword evidence="3" id="KW-0804">Transcription</keyword>
<dbReference type="Proteomes" id="UP000034166">
    <property type="component" value="Unassembled WGS sequence"/>
</dbReference>
<accession>A0A0M2SXI2</accession>
<evidence type="ECO:0000256" key="3">
    <source>
        <dbReference type="ARBA" id="ARBA00023163"/>
    </source>
</evidence>
<feature type="domain" description="HTH cro/C1-type" evidence="5">
    <location>
        <begin position="2"/>
        <end position="46"/>
    </location>
</feature>
<proteinExistence type="predicted"/>
<dbReference type="GO" id="GO:0003700">
    <property type="term" value="F:DNA-binding transcription factor activity"/>
    <property type="evidence" value="ECO:0007669"/>
    <property type="project" value="TreeGrafter"/>
</dbReference>
<dbReference type="Gene3D" id="1.10.260.40">
    <property type="entry name" value="lambda repressor-like DNA-binding domains"/>
    <property type="match status" value="1"/>
</dbReference>
<dbReference type="InterPro" id="IPR001387">
    <property type="entry name" value="Cro/C1-type_HTH"/>
</dbReference>
<dbReference type="Gene3D" id="3.40.50.2300">
    <property type="match status" value="2"/>
</dbReference>
<dbReference type="CDD" id="cd01392">
    <property type="entry name" value="HTH_LacI"/>
    <property type="match status" value="1"/>
</dbReference>
<dbReference type="InterPro" id="IPR046335">
    <property type="entry name" value="LacI/GalR-like_sensor"/>
</dbReference>
<dbReference type="PRINTS" id="PR00036">
    <property type="entry name" value="HTHLACI"/>
</dbReference>
<dbReference type="PROSITE" id="PS50932">
    <property type="entry name" value="HTH_LACI_2"/>
    <property type="match status" value="1"/>
</dbReference>
<comment type="caution">
    <text evidence="6">The sequence shown here is derived from an EMBL/GenBank/DDBJ whole genome shotgun (WGS) entry which is preliminary data.</text>
</comment>
<dbReference type="PROSITE" id="PS50943">
    <property type="entry name" value="HTH_CROC1"/>
    <property type="match status" value="1"/>
</dbReference>
<dbReference type="PROSITE" id="PS00356">
    <property type="entry name" value="HTH_LACI_1"/>
    <property type="match status" value="1"/>
</dbReference>
<dbReference type="CDD" id="cd01542">
    <property type="entry name" value="PBP1_TreR-like"/>
    <property type="match status" value="1"/>
</dbReference>
<protein>
    <submittedName>
        <fullName evidence="6">DNA-binding protein</fullName>
    </submittedName>
</protein>
<evidence type="ECO:0000313" key="6">
    <source>
        <dbReference type="EMBL" id="KKK37697.1"/>
    </source>
</evidence>
<keyword evidence="7" id="KW-1185">Reference proteome</keyword>
<evidence type="ECO:0000259" key="5">
    <source>
        <dbReference type="PROSITE" id="PS50943"/>
    </source>
</evidence>
<dbReference type="InterPro" id="IPR000843">
    <property type="entry name" value="HTH_LacI"/>
</dbReference>
<dbReference type="SUPFAM" id="SSF53822">
    <property type="entry name" value="Periplasmic binding protein-like I"/>
    <property type="match status" value="1"/>
</dbReference>